<keyword evidence="3" id="KW-0804">Transcription</keyword>
<dbReference type="SMART" id="SM00342">
    <property type="entry name" value="HTH_ARAC"/>
    <property type="match status" value="1"/>
</dbReference>
<dbReference type="Gene3D" id="1.10.10.60">
    <property type="entry name" value="Homeodomain-like"/>
    <property type="match status" value="2"/>
</dbReference>
<gene>
    <name evidence="5" type="ORF">CP965_11205</name>
</gene>
<dbReference type="RefSeq" id="WP_129062190.1">
    <property type="nucleotide sequence ID" value="NZ_NXIE01000004.1"/>
</dbReference>
<dbReference type="PANTHER" id="PTHR46796">
    <property type="entry name" value="HTH-TYPE TRANSCRIPTIONAL ACTIVATOR RHAS-RELATED"/>
    <property type="match status" value="1"/>
</dbReference>
<evidence type="ECO:0000313" key="5">
    <source>
        <dbReference type="EMBL" id="RXK12321.1"/>
    </source>
</evidence>
<comment type="caution">
    <text evidence="5">The sequence shown here is derived from an EMBL/GenBank/DDBJ whole genome shotgun (WGS) entry which is preliminary data.</text>
</comment>
<dbReference type="Proteomes" id="UP000289718">
    <property type="component" value="Unassembled WGS sequence"/>
</dbReference>
<keyword evidence="2" id="KW-0238">DNA-binding</keyword>
<keyword evidence="6" id="KW-1185">Reference proteome</keyword>
<evidence type="ECO:0000256" key="2">
    <source>
        <dbReference type="ARBA" id="ARBA00023125"/>
    </source>
</evidence>
<evidence type="ECO:0000256" key="3">
    <source>
        <dbReference type="ARBA" id="ARBA00023163"/>
    </source>
</evidence>
<dbReference type="InterPro" id="IPR037923">
    <property type="entry name" value="HTH-like"/>
</dbReference>
<dbReference type="InterPro" id="IPR050204">
    <property type="entry name" value="AraC_XylS_family_regulators"/>
</dbReference>
<dbReference type="SUPFAM" id="SSF46689">
    <property type="entry name" value="Homeodomain-like"/>
    <property type="match status" value="1"/>
</dbReference>
<name>A0A4Q1AXR8_9BACT</name>
<accession>A0A4Q1AXR8</accession>
<protein>
    <submittedName>
        <fullName evidence="5">AraC family transcriptional regulator</fullName>
    </submittedName>
</protein>
<organism evidence="5 6">
    <name type="scientific">Halarcobacter mediterraneus</name>
    <dbReference type="NCBI Taxonomy" id="2023153"/>
    <lineage>
        <taxon>Bacteria</taxon>
        <taxon>Pseudomonadati</taxon>
        <taxon>Campylobacterota</taxon>
        <taxon>Epsilonproteobacteria</taxon>
        <taxon>Campylobacterales</taxon>
        <taxon>Arcobacteraceae</taxon>
        <taxon>Halarcobacter</taxon>
    </lineage>
</organism>
<dbReference type="InterPro" id="IPR003313">
    <property type="entry name" value="AraC-bd"/>
</dbReference>
<dbReference type="InterPro" id="IPR018060">
    <property type="entry name" value="HTH_AraC"/>
</dbReference>
<dbReference type="PANTHER" id="PTHR46796:SF2">
    <property type="entry name" value="TRANSCRIPTIONAL REGULATORY PROTEIN"/>
    <property type="match status" value="1"/>
</dbReference>
<dbReference type="SUPFAM" id="SSF51215">
    <property type="entry name" value="Regulatory protein AraC"/>
    <property type="match status" value="1"/>
</dbReference>
<evidence type="ECO:0000256" key="1">
    <source>
        <dbReference type="ARBA" id="ARBA00023015"/>
    </source>
</evidence>
<feature type="domain" description="HTH araC/xylS-type" evidence="4">
    <location>
        <begin position="160"/>
        <end position="257"/>
    </location>
</feature>
<dbReference type="InterPro" id="IPR009057">
    <property type="entry name" value="Homeodomain-like_sf"/>
</dbReference>
<dbReference type="Pfam" id="PF12833">
    <property type="entry name" value="HTH_18"/>
    <property type="match status" value="1"/>
</dbReference>
<dbReference type="GO" id="GO:0003700">
    <property type="term" value="F:DNA-binding transcription factor activity"/>
    <property type="evidence" value="ECO:0007669"/>
    <property type="project" value="InterPro"/>
</dbReference>
<evidence type="ECO:0000313" key="6">
    <source>
        <dbReference type="Proteomes" id="UP000289718"/>
    </source>
</evidence>
<dbReference type="EMBL" id="NXIE01000004">
    <property type="protein sequence ID" value="RXK12321.1"/>
    <property type="molecule type" value="Genomic_DNA"/>
</dbReference>
<keyword evidence="1" id="KW-0805">Transcription regulation</keyword>
<evidence type="ECO:0000259" key="4">
    <source>
        <dbReference type="PROSITE" id="PS01124"/>
    </source>
</evidence>
<reference evidence="5 6" key="1">
    <citation type="submission" date="2017-09" db="EMBL/GenBank/DDBJ databases">
        <title>Genomics of the genus Arcobacter.</title>
        <authorList>
            <person name="Perez-Cataluna A."/>
            <person name="Figueras M.J."/>
            <person name="Salas-Masso N."/>
        </authorList>
    </citation>
    <scope>NUCLEOTIDE SEQUENCE [LARGE SCALE GENOMIC DNA]</scope>
    <source>
        <strain evidence="5 6">F156-34</strain>
    </source>
</reference>
<sequence>MAKFIYKEKLGITALKASFNKFSYKKHSHEEYTVGVTLRGTQKYSLDGSSQVSYKNGIMLFNPEQVHDGTAGNYKEGLDYVILYIKPKLFLEGLEKKELVKFSSAIIYNEKIKNDILNLSSAILHQKNEALCSELYLKFVDNFTLEELFSKYKSEDIFIKKAKEIIYYELDDVLNLEQMSKEFNLSKFQFIRMFKANTGMTPYQYFLNTKLIQVKKYLDITKDLYATVVEFGFSDLSHLNRHFKRVYGITAYEYLKVKA</sequence>
<dbReference type="PROSITE" id="PS01124">
    <property type="entry name" value="HTH_ARAC_FAMILY_2"/>
    <property type="match status" value="1"/>
</dbReference>
<dbReference type="OrthoDB" id="112032at2"/>
<dbReference type="Pfam" id="PF02311">
    <property type="entry name" value="AraC_binding"/>
    <property type="match status" value="1"/>
</dbReference>
<dbReference type="GO" id="GO:0043565">
    <property type="term" value="F:sequence-specific DNA binding"/>
    <property type="evidence" value="ECO:0007669"/>
    <property type="project" value="InterPro"/>
</dbReference>
<dbReference type="AlphaFoldDB" id="A0A4Q1AXR8"/>
<proteinExistence type="predicted"/>